<dbReference type="GO" id="GO:0032456">
    <property type="term" value="P:endocytic recycling"/>
    <property type="evidence" value="ECO:0007669"/>
    <property type="project" value="TreeGrafter"/>
</dbReference>
<feature type="region of interest" description="Disordered" evidence="4">
    <location>
        <begin position="495"/>
        <end position="525"/>
    </location>
</feature>
<evidence type="ECO:0000313" key="6">
    <source>
        <dbReference type="Proteomes" id="UP000261680"/>
    </source>
</evidence>
<dbReference type="KEGG" id="umr:103670463"/>
<feature type="compositionally biased region" description="Basic residues" evidence="4">
    <location>
        <begin position="511"/>
        <end position="525"/>
    </location>
</feature>
<dbReference type="PROSITE" id="PS50211">
    <property type="entry name" value="DENN"/>
    <property type="match status" value="1"/>
</dbReference>
<feature type="region of interest" description="Disordered" evidence="4">
    <location>
        <begin position="809"/>
        <end position="839"/>
    </location>
</feature>
<feature type="domain" description="UDENN" evidence="5">
    <location>
        <begin position="13"/>
        <end position="378"/>
    </location>
</feature>
<dbReference type="Proteomes" id="UP000261680">
    <property type="component" value="Unplaced"/>
</dbReference>
<dbReference type="SMART" id="SM00801">
    <property type="entry name" value="dDENN"/>
    <property type="match status" value="1"/>
</dbReference>
<dbReference type="Pfam" id="PF02141">
    <property type="entry name" value="DENN"/>
    <property type="match status" value="1"/>
</dbReference>
<reference evidence="7" key="1">
    <citation type="submission" date="2025-08" db="UniProtKB">
        <authorList>
            <consortium name="RefSeq"/>
        </authorList>
    </citation>
    <scope>IDENTIFICATION</scope>
    <source>
        <tissue evidence="7">Whole blood</tissue>
    </source>
</reference>
<dbReference type="GeneID" id="103670463"/>
<dbReference type="AlphaFoldDB" id="A0A8M1G6F3"/>
<feature type="compositionally biased region" description="Basic and acidic residues" evidence="4">
    <location>
        <begin position="1064"/>
        <end position="1073"/>
    </location>
</feature>
<evidence type="ECO:0000256" key="2">
    <source>
        <dbReference type="ARBA" id="ARBA00022658"/>
    </source>
</evidence>
<evidence type="ECO:0000259" key="5">
    <source>
        <dbReference type="PROSITE" id="PS50211"/>
    </source>
</evidence>
<dbReference type="Pfam" id="PF03456">
    <property type="entry name" value="uDENN"/>
    <property type="match status" value="1"/>
</dbReference>
<dbReference type="GO" id="GO:0005829">
    <property type="term" value="C:cytosol"/>
    <property type="evidence" value="ECO:0007669"/>
    <property type="project" value="TreeGrafter"/>
</dbReference>
<protein>
    <submittedName>
        <fullName evidence="7">DENN domain-containing protein 1A isoform X1</fullName>
    </submittedName>
</protein>
<dbReference type="SMART" id="SM00799">
    <property type="entry name" value="DENN"/>
    <property type="match status" value="1"/>
</dbReference>
<dbReference type="Pfam" id="PF03455">
    <property type="entry name" value="dDENN"/>
    <property type="match status" value="1"/>
</dbReference>
<sequence>MGSRIKQNPETTFEVYVEVAYPRTGSTLSDPEVQRQFPEDYSDQEVLQTLTKFCFPFYVDSLTVSQVGQNFTFVLTDIDSKQRFGFCRLSSGAKSCFCILSYLPWFEVFYKLLNILADYTTKGQENQWNELLETLHKLPIPDPGVSVHLSVHSYFTVPDTRELPSIPENRNLTEYFVAVDVNNMLHLYASMLYERRILIVCSKLSTLTACIHGSAAMLYPMFWQHVYIPVLPPHLLDYCCAPMPYLIGIHLSLMEKVRNMALDDVVILNVDTNTLETPFDDLQSLPNDVISSLKNRLKKVSTTTGDGVARAFLKAQAAFFGSYRNALKIEPEEPITFCEEAFVSHYRSGAMRQFLQNATQLQLFKQFIDGRLDLLNSGEGFSDVFEEEISMGEYAGSDKLYHQWLSTVRKGSGAILNTVKTKANPAMKTVYKFAKDHAKMGIKEVKNRLKQKDITENGCAPTMEDQLPKTVPSPLVEVKDPKLREDRRPITVHFGQPQRLRPTRPPPPKIQRSRPVRPPRPHVVKRPKSNITVEGRRTSISSPEHLVKPLRHYAVFLSEDSSDDECQREEGPSSGFTESFFFSAPFEWPQPYRTLKESDSAGDEAESPEQRVREPTGPAPAPPDRAASIDLLEDVFSNLDMEVPLQPLGQAKSLEDLRTPKDLREQPGTFDYQRLDLSRSDRSRGMPVALKLTHPYNKLWSLGQDDMAIPSKPLAASPEKPSALLGNSLALPRMLPTQDSILNPSDKEEAPTPTPGSITIPRPQGRKTPELGIVPPPPTARPAKLQAANAAALGDFSEQLQAARERRAPLSPAPFPGLLPSAAPQGPTELLQPLSLAPGATSTGSDALLALLDPLNTAWSGSALPPGPSAPNVAASFTPQFSFPPAGTSTPFPQPSLNPFISSVPAALPAMPLVSTPAGPFGAPPASLGPAFAPSLLLSSSGFCVPHRSQPNLSALSMPNLFGQMPMGAHTSPLQPLGPPMVAPSRIRTLPLARSSARAAEAKQGLALRPGDPPLLPPRPPQGLEPALQPSAPREARDPFEDLLRKTKQDVSPAPAPAPGSVEQLRKQWETFE</sequence>
<dbReference type="Gene3D" id="3.40.50.11500">
    <property type="match status" value="1"/>
</dbReference>
<keyword evidence="3" id="KW-0968">Cytoplasmic vesicle</keyword>
<feature type="compositionally biased region" description="Pro residues" evidence="4">
    <location>
        <begin position="1011"/>
        <end position="1023"/>
    </location>
</feature>
<organism evidence="6 7">
    <name type="scientific">Ursus maritimus</name>
    <name type="common">Polar bear</name>
    <name type="synonym">Thalarctos maritimus</name>
    <dbReference type="NCBI Taxonomy" id="29073"/>
    <lineage>
        <taxon>Eukaryota</taxon>
        <taxon>Metazoa</taxon>
        <taxon>Chordata</taxon>
        <taxon>Craniata</taxon>
        <taxon>Vertebrata</taxon>
        <taxon>Euteleostomi</taxon>
        <taxon>Mammalia</taxon>
        <taxon>Eutheria</taxon>
        <taxon>Laurasiatheria</taxon>
        <taxon>Carnivora</taxon>
        <taxon>Caniformia</taxon>
        <taxon>Ursidae</taxon>
        <taxon>Ursus</taxon>
    </lineage>
</organism>
<dbReference type="InterPro" id="IPR001194">
    <property type="entry name" value="cDENN_dom"/>
</dbReference>
<dbReference type="RefSeq" id="XP_040487789.1">
    <property type="nucleotide sequence ID" value="XM_040631855.1"/>
</dbReference>
<dbReference type="GO" id="GO:0006897">
    <property type="term" value="P:endocytosis"/>
    <property type="evidence" value="ECO:0007669"/>
    <property type="project" value="TreeGrafter"/>
</dbReference>
<name>A0A8M1G6F3_URSMA</name>
<dbReference type="FunFam" id="3.40.50.11500:FF:000001">
    <property type="entry name" value="Putative DENN domain-containing protein 1A"/>
    <property type="match status" value="1"/>
</dbReference>
<evidence type="ECO:0000256" key="4">
    <source>
        <dbReference type="SAM" id="MobiDB-lite"/>
    </source>
</evidence>
<dbReference type="OrthoDB" id="206724at2759"/>
<accession>A0A8M1G6F3</accession>
<comment type="subcellular location">
    <subcellularLocation>
        <location evidence="1">Cytoplasmic vesicle</location>
        <location evidence="1">Clathrin-coated vesicle</location>
    </subcellularLocation>
</comment>
<dbReference type="InterPro" id="IPR005112">
    <property type="entry name" value="dDENN_dom"/>
</dbReference>
<dbReference type="PANTHER" id="PTHR13196:SF22">
    <property type="entry name" value="DENN DOMAIN-CONTAINING PROTEIN 1A"/>
    <property type="match status" value="1"/>
</dbReference>
<feature type="compositionally biased region" description="Basic and acidic residues" evidence="4">
    <location>
        <begin position="1034"/>
        <end position="1049"/>
    </location>
</feature>
<keyword evidence="6" id="KW-1185">Reference proteome</keyword>
<gene>
    <name evidence="7" type="primary">DENND1A</name>
</gene>
<evidence type="ECO:0000256" key="3">
    <source>
        <dbReference type="ARBA" id="ARBA00023329"/>
    </source>
</evidence>
<keyword evidence="2" id="KW-0344">Guanine-nucleotide releasing factor</keyword>
<dbReference type="InterPro" id="IPR005113">
    <property type="entry name" value="uDENN_dom"/>
</dbReference>
<dbReference type="CTD" id="57706"/>
<dbReference type="GO" id="GO:0030136">
    <property type="term" value="C:clathrin-coated vesicle"/>
    <property type="evidence" value="ECO:0007669"/>
    <property type="project" value="UniProtKB-SubCell"/>
</dbReference>
<feature type="region of interest" description="Disordered" evidence="4">
    <location>
        <begin position="737"/>
        <end position="785"/>
    </location>
</feature>
<dbReference type="Gene3D" id="6.10.140.1000">
    <property type="match status" value="1"/>
</dbReference>
<evidence type="ECO:0000313" key="7">
    <source>
        <dbReference type="RefSeq" id="XP_040487789.1"/>
    </source>
</evidence>
<feature type="region of interest" description="Disordered" evidence="4">
    <location>
        <begin position="996"/>
        <end position="1073"/>
    </location>
</feature>
<dbReference type="PANTHER" id="PTHR13196">
    <property type="entry name" value="DENN DOMAIN-CONTAINING"/>
    <property type="match status" value="1"/>
</dbReference>
<feature type="region of interest" description="Disordered" evidence="4">
    <location>
        <begin position="594"/>
        <end position="625"/>
    </location>
</feature>
<dbReference type="SMART" id="SM00800">
    <property type="entry name" value="uDENN"/>
    <property type="match status" value="1"/>
</dbReference>
<dbReference type="InterPro" id="IPR037516">
    <property type="entry name" value="Tripartite_DENN"/>
</dbReference>
<dbReference type="GO" id="GO:0005085">
    <property type="term" value="F:guanyl-nucleotide exchange factor activity"/>
    <property type="evidence" value="ECO:0007669"/>
    <property type="project" value="UniProtKB-KW"/>
</dbReference>
<dbReference type="Gene3D" id="3.30.450.200">
    <property type="match status" value="1"/>
</dbReference>
<dbReference type="FunFam" id="3.30.450.200:FF:000003">
    <property type="entry name" value="DENN domain containing 1A"/>
    <property type="match status" value="1"/>
</dbReference>
<proteinExistence type="predicted"/>
<dbReference type="InterPro" id="IPR043153">
    <property type="entry name" value="DENN_C"/>
</dbReference>
<dbReference type="GO" id="GO:1901981">
    <property type="term" value="F:phosphatidylinositol phosphate binding"/>
    <property type="evidence" value="ECO:0007669"/>
    <property type="project" value="TreeGrafter"/>
</dbReference>
<dbReference type="InterPro" id="IPR040032">
    <property type="entry name" value="DENND1A/B/C"/>
</dbReference>
<evidence type="ECO:0000256" key="1">
    <source>
        <dbReference type="ARBA" id="ARBA00004132"/>
    </source>
</evidence>